<proteinExistence type="predicted"/>
<evidence type="ECO:0000313" key="2">
    <source>
        <dbReference type="Proteomes" id="UP001235840"/>
    </source>
</evidence>
<dbReference type="EMBL" id="JAUSTY010000008">
    <property type="protein sequence ID" value="MDQ0166355.1"/>
    <property type="molecule type" value="Genomic_DNA"/>
</dbReference>
<reference evidence="1 2" key="1">
    <citation type="submission" date="2023-07" db="EMBL/GenBank/DDBJ databases">
        <title>Genomic Encyclopedia of Type Strains, Phase IV (KMG-IV): sequencing the most valuable type-strain genomes for metagenomic binning, comparative biology and taxonomic classification.</title>
        <authorList>
            <person name="Goeker M."/>
        </authorList>
    </citation>
    <scope>NUCLEOTIDE SEQUENCE [LARGE SCALE GENOMIC DNA]</scope>
    <source>
        <strain evidence="1 2">DSM 12751</strain>
    </source>
</reference>
<organism evidence="1 2">
    <name type="scientific">Caldalkalibacillus horti</name>
    <dbReference type="NCBI Taxonomy" id="77523"/>
    <lineage>
        <taxon>Bacteria</taxon>
        <taxon>Bacillati</taxon>
        <taxon>Bacillota</taxon>
        <taxon>Bacilli</taxon>
        <taxon>Bacillales</taxon>
        <taxon>Bacillaceae</taxon>
        <taxon>Caldalkalibacillus</taxon>
    </lineage>
</organism>
<evidence type="ECO:0008006" key="3">
    <source>
        <dbReference type="Google" id="ProtNLM"/>
    </source>
</evidence>
<evidence type="ECO:0000313" key="1">
    <source>
        <dbReference type="EMBL" id="MDQ0166355.1"/>
    </source>
</evidence>
<dbReference type="InterPro" id="IPR018540">
    <property type="entry name" value="Spo0E-like"/>
</dbReference>
<protein>
    <recommendedName>
        <fullName evidence="3">Aspartyl-phosphate phosphatase Spo0E family protein</fullName>
    </recommendedName>
</protein>
<keyword evidence="2" id="KW-1185">Reference proteome</keyword>
<dbReference type="Pfam" id="PF09388">
    <property type="entry name" value="SpoOE-like"/>
    <property type="match status" value="1"/>
</dbReference>
<dbReference type="RefSeq" id="WP_307394490.1">
    <property type="nucleotide sequence ID" value="NZ_BAAADK010000020.1"/>
</dbReference>
<dbReference type="SUPFAM" id="SSF140500">
    <property type="entry name" value="BAS1536-like"/>
    <property type="match status" value="1"/>
</dbReference>
<dbReference type="Gene3D" id="4.10.280.10">
    <property type="entry name" value="Helix-loop-helix DNA-binding domain"/>
    <property type="match status" value="1"/>
</dbReference>
<dbReference type="Proteomes" id="UP001235840">
    <property type="component" value="Unassembled WGS sequence"/>
</dbReference>
<comment type="caution">
    <text evidence="1">The sequence shown here is derived from an EMBL/GenBank/DDBJ whole genome shotgun (WGS) entry which is preliminary data.</text>
</comment>
<sequence length="55" mass="6639">MVHKLDSLYAEVEIKRYVLHEKVKVYQDFSHPDIVEISQELDILLNEINELERQK</sequence>
<dbReference type="InterPro" id="IPR037208">
    <property type="entry name" value="Spo0E-like_sf"/>
</dbReference>
<accession>A0ABT9VZR9</accession>
<name>A0ABT9VZR9_9BACI</name>
<gene>
    <name evidence="1" type="ORF">J2S11_002259</name>
</gene>
<dbReference type="InterPro" id="IPR036638">
    <property type="entry name" value="HLH_DNA-bd_sf"/>
</dbReference>